<gene>
    <name evidence="1" type="ORF">HD556DRAFT_501339</name>
</gene>
<dbReference type="Proteomes" id="UP000719766">
    <property type="component" value="Unassembled WGS sequence"/>
</dbReference>
<proteinExistence type="predicted"/>
<accession>A0A9P7DX51</accession>
<dbReference type="GeneID" id="64604558"/>
<evidence type="ECO:0000313" key="2">
    <source>
        <dbReference type="Proteomes" id="UP000719766"/>
    </source>
</evidence>
<reference evidence="1" key="1">
    <citation type="journal article" date="2020" name="New Phytol.">
        <title>Comparative genomics reveals dynamic genome evolution in host specialist ectomycorrhizal fungi.</title>
        <authorList>
            <person name="Lofgren L.A."/>
            <person name="Nguyen N.H."/>
            <person name="Vilgalys R."/>
            <person name="Ruytinx J."/>
            <person name="Liao H.L."/>
            <person name="Branco S."/>
            <person name="Kuo A."/>
            <person name="LaButti K."/>
            <person name="Lipzen A."/>
            <person name="Andreopoulos W."/>
            <person name="Pangilinan J."/>
            <person name="Riley R."/>
            <person name="Hundley H."/>
            <person name="Na H."/>
            <person name="Barry K."/>
            <person name="Grigoriev I.V."/>
            <person name="Stajich J.E."/>
            <person name="Kennedy P.G."/>
        </authorList>
    </citation>
    <scope>NUCLEOTIDE SEQUENCE</scope>
    <source>
        <strain evidence="1">S12</strain>
    </source>
</reference>
<dbReference type="EMBL" id="JABBWE010000003">
    <property type="protein sequence ID" value="KAG1805052.1"/>
    <property type="molecule type" value="Genomic_DNA"/>
</dbReference>
<comment type="caution">
    <text evidence="1">The sequence shown here is derived from an EMBL/GenBank/DDBJ whole genome shotgun (WGS) entry which is preliminary data.</text>
</comment>
<dbReference type="AlphaFoldDB" id="A0A9P7DX51"/>
<protein>
    <submittedName>
        <fullName evidence="1">Uncharacterized protein</fullName>
    </submittedName>
</protein>
<keyword evidence="2" id="KW-1185">Reference proteome</keyword>
<name>A0A9P7DX51_9AGAM</name>
<dbReference type="OrthoDB" id="2612212at2759"/>
<dbReference type="RefSeq" id="XP_041166667.1">
    <property type="nucleotide sequence ID" value="XM_041310794.1"/>
</dbReference>
<sequence>MFTGCFLPDCPCQSTSPQDSAIIDVEPSAAANARDSDAEVVVYRCCWDTQGSPCGIFIEGSPMDILSHLRERHGVVYSADADIECRWSSCSMDRRLKMSSITRHIARHLGIQFRCSRCGLTSRDDVVRDHIRRNPGCADAAVQLVPGSGAQRIVSA</sequence>
<organism evidence="1 2">
    <name type="scientific">Suillus plorans</name>
    <dbReference type="NCBI Taxonomy" id="116603"/>
    <lineage>
        <taxon>Eukaryota</taxon>
        <taxon>Fungi</taxon>
        <taxon>Dikarya</taxon>
        <taxon>Basidiomycota</taxon>
        <taxon>Agaricomycotina</taxon>
        <taxon>Agaricomycetes</taxon>
        <taxon>Agaricomycetidae</taxon>
        <taxon>Boletales</taxon>
        <taxon>Suillineae</taxon>
        <taxon>Suillaceae</taxon>
        <taxon>Suillus</taxon>
    </lineage>
</organism>
<evidence type="ECO:0000313" key="1">
    <source>
        <dbReference type="EMBL" id="KAG1805052.1"/>
    </source>
</evidence>